<dbReference type="Pfam" id="PF26142">
    <property type="entry name" value="DD_DDX21-DDX50"/>
    <property type="match status" value="1"/>
</dbReference>
<dbReference type="InterPro" id="IPR012562">
    <property type="entry name" value="GUCT"/>
</dbReference>
<evidence type="ECO:0000259" key="6">
    <source>
        <dbReference type="Pfam" id="PF26142"/>
    </source>
</evidence>
<evidence type="ECO:0000256" key="4">
    <source>
        <dbReference type="ARBA" id="ARBA00022884"/>
    </source>
</evidence>
<dbReference type="InterPro" id="IPR059027">
    <property type="entry name" value="DD_DDX21-DDX50"/>
</dbReference>
<proteinExistence type="predicted"/>
<feature type="domain" description="GUCT" evidence="5">
    <location>
        <begin position="82"/>
        <end position="166"/>
    </location>
</feature>
<evidence type="ECO:0000313" key="7">
    <source>
        <dbReference type="EMBL" id="KIY91360.1"/>
    </source>
</evidence>
<dbReference type="GO" id="GO:0016787">
    <property type="term" value="F:hydrolase activity"/>
    <property type="evidence" value="ECO:0007669"/>
    <property type="project" value="UniProtKB-KW"/>
</dbReference>
<evidence type="ECO:0000259" key="5">
    <source>
        <dbReference type="Pfam" id="PF08152"/>
    </source>
</evidence>
<gene>
    <name evidence="7" type="ORF">MNEG_16604</name>
</gene>
<reference evidence="7 8" key="1">
    <citation type="journal article" date="2013" name="BMC Genomics">
        <title>Reconstruction of the lipid metabolism for the microalga Monoraphidium neglectum from its genome sequence reveals characteristics suitable for biofuel production.</title>
        <authorList>
            <person name="Bogen C."/>
            <person name="Al-Dilaimi A."/>
            <person name="Albersmeier A."/>
            <person name="Wichmann J."/>
            <person name="Grundmann M."/>
            <person name="Rupp O."/>
            <person name="Lauersen K.J."/>
            <person name="Blifernez-Klassen O."/>
            <person name="Kalinowski J."/>
            <person name="Goesmann A."/>
            <person name="Mussgnug J.H."/>
            <person name="Kruse O."/>
        </authorList>
    </citation>
    <scope>NUCLEOTIDE SEQUENCE [LARGE SCALE GENOMIC DNA]</scope>
    <source>
        <strain evidence="7 8">SAG 48.87</strain>
    </source>
</reference>
<evidence type="ECO:0000256" key="3">
    <source>
        <dbReference type="ARBA" id="ARBA00022806"/>
    </source>
</evidence>
<dbReference type="GO" id="GO:0003724">
    <property type="term" value="F:RNA helicase activity"/>
    <property type="evidence" value="ECO:0007669"/>
    <property type="project" value="UniProtKB-EC"/>
</dbReference>
<name>A0A0D2M7A0_9CHLO</name>
<feature type="domain" description="DDX21/DDX50 dimerisation" evidence="6">
    <location>
        <begin position="30"/>
        <end position="80"/>
    </location>
</feature>
<keyword evidence="3" id="KW-0347">Helicase</keyword>
<keyword evidence="4" id="KW-0694">RNA-binding</keyword>
<protein>
    <recommendedName>
        <fullName evidence="1">RNA helicase</fullName>
        <ecNumber evidence="1">3.6.4.13</ecNumber>
    </recommendedName>
</protein>
<keyword evidence="2" id="KW-0378">Hydrolase</keyword>
<dbReference type="STRING" id="145388.A0A0D2M7A0"/>
<keyword evidence="3" id="KW-0067">ATP-binding</keyword>
<accession>A0A0D2M7A0</accession>
<evidence type="ECO:0000313" key="8">
    <source>
        <dbReference type="Proteomes" id="UP000054498"/>
    </source>
</evidence>
<dbReference type="GeneID" id="25734380"/>
<dbReference type="GO" id="GO:0003723">
    <property type="term" value="F:RNA binding"/>
    <property type="evidence" value="ECO:0007669"/>
    <property type="project" value="UniProtKB-KW"/>
</dbReference>
<dbReference type="EMBL" id="KK106773">
    <property type="protein sequence ID" value="KIY91360.1"/>
    <property type="molecule type" value="Genomic_DNA"/>
</dbReference>
<dbReference type="GO" id="GO:0005524">
    <property type="term" value="F:ATP binding"/>
    <property type="evidence" value="ECO:0007669"/>
    <property type="project" value="InterPro"/>
</dbReference>
<sequence length="184" mass="19169">MHSDREALAVGTLLKQVKATTGTVVGTPEPAEVMTAASRSVLTRLDKVEGGVIDFFVPAAEKLLSAGQPSRVLAAALAAMSGFKNVPQPRSLLTGESGRATLRMLCAPGRVDGYQSVAKMLQKITERAGVNFSPDDIGRVRVVADAERGLEGAAFDVTAAVAARLTDPRCVAAAEQQGVVLDKP</sequence>
<dbReference type="KEGG" id="mng:MNEG_16604"/>
<evidence type="ECO:0000256" key="1">
    <source>
        <dbReference type="ARBA" id="ARBA00012552"/>
    </source>
</evidence>
<organism evidence="7 8">
    <name type="scientific">Monoraphidium neglectum</name>
    <dbReference type="NCBI Taxonomy" id="145388"/>
    <lineage>
        <taxon>Eukaryota</taxon>
        <taxon>Viridiplantae</taxon>
        <taxon>Chlorophyta</taxon>
        <taxon>core chlorophytes</taxon>
        <taxon>Chlorophyceae</taxon>
        <taxon>CS clade</taxon>
        <taxon>Sphaeropleales</taxon>
        <taxon>Selenastraceae</taxon>
        <taxon>Monoraphidium</taxon>
    </lineage>
</organism>
<keyword evidence="8" id="KW-1185">Reference proteome</keyword>
<dbReference type="Pfam" id="PF08152">
    <property type="entry name" value="GUCT"/>
    <property type="match status" value="1"/>
</dbReference>
<evidence type="ECO:0000256" key="2">
    <source>
        <dbReference type="ARBA" id="ARBA00022801"/>
    </source>
</evidence>
<dbReference type="AlphaFoldDB" id="A0A0D2M7A0"/>
<dbReference type="RefSeq" id="XP_013890380.1">
    <property type="nucleotide sequence ID" value="XM_014034926.1"/>
</dbReference>
<dbReference type="EC" id="3.6.4.13" evidence="1"/>
<keyword evidence="3" id="KW-0547">Nucleotide-binding</keyword>
<dbReference type="Proteomes" id="UP000054498">
    <property type="component" value="Unassembled WGS sequence"/>
</dbReference>
<feature type="non-terminal residue" evidence="7">
    <location>
        <position position="184"/>
    </location>
</feature>